<proteinExistence type="predicted"/>
<keyword evidence="3" id="KW-0067">ATP-binding</keyword>
<dbReference type="NCBIfam" id="TIGR00724">
    <property type="entry name" value="urea_amlyse_rel"/>
    <property type="match status" value="1"/>
</dbReference>
<dbReference type="PANTHER" id="PTHR43309:SF5">
    <property type="entry name" value="5-OXOPROLINASE SUBUNIT C"/>
    <property type="match status" value="1"/>
</dbReference>
<dbReference type="InterPro" id="IPR029000">
    <property type="entry name" value="Cyclophilin-like_dom_sf"/>
</dbReference>
<dbReference type="InterPro" id="IPR003778">
    <property type="entry name" value="CT_A_B"/>
</dbReference>
<dbReference type="AlphaFoldDB" id="A0A4R1Q1A3"/>
<gene>
    <name evidence="5" type="ORF">EV210_102387</name>
</gene>
<dbReference type="Gene3D" id="2.40.100.10">
    <property type="entry name" value="Cyclophilin-like"/>
    <property type="match status" value="1"/>
</dbReference>
<evidence type="ECO:0000313" key="6">
    <source>
        <dbReference type="Proteomes" id="UP000295063"/>
    </source>
</evidence>
<keyword evidence="6" id="KW-1185">Reference proteome</keyword>
<evidence type="ECO:0000259" key="4">
    <source>
        <dbReference type="SMART" id="SM00797"/>
    </source>
</evidence>
<dbReference type="Pfam" id="PF02626">
    <property type="entry name" value="CT_A_B"/>
    <property type="match status" value="1"/>
</dbReference>
<evidence type="ECO:0000256" key="2">
    <source>
        <dbReference type="ARBA" id="ARBA00022801"/>
    </source>
</evidence>
<dbReference type="OrthoDB" id="9782422at2"/>
<feature type="domain" description="Carboxyltransferase" evidence="4">
    <location>
        <begin position="23"/>
        <end position="303"/>
    </location>
</feature>
<dbReference type="PANTHER" id="PTHR43309">
    <property type="entry name" value="5-OXOPROLINASE SUBUNIT C"/>
    <property type="match status" value="1"/>
</dbReference>
<comment type="caution">
    <text evidence="5">The sequence shown here is derived from an EMBL/GenBank/DDBJ whole genome shotgun (WGS) entry which is preliminary data.</text>
</comment>
<organism evidence="5 6">
    <name type="scientific">Anaerospora hongkongensis</name>
    <dbReference type="NCBI Taxonomy" id="244830"/>
    <lineage>
        <taxon>Bacteria</taxon>
        <taxon>Bacillati</taxon>
        <taxon>Bacillota</taxon>
        <taxon>Negativicutes</taxon>
        <taxon>Selenomonadales</taxon>
        <taxon>Sporomusaceae</taxon>
        <taxon>Anaerospora</taxon>
    </lineage>
</organism>
<reference evidence="5 6" key="1">
    <citation type="submission" date="2019-03" db="EMBL/GenBank/DDBJ databases">
        <title>Genomic Encyclopedia of Type Strains, Phase IV (KMG-IV): sequencing the most valuable type-strain genomes for metagenomic binning, comparative biology and taxonomic classification.</title>
        <authorList>
            <person name="Goeker M."/>
        </authorList>
    </citation>
    <scope>NUCLEOTIDE SEQUENCE [LARGE SCALE GENOMIC DNA]</scope>
    <source>
        <strain evidence="5 6">DSM 15969</strain>
    </source>
</reference>
<evidence type="ECO:0000313" key="5">
    <source>
        <dbReference type="EMBL" id="TCL39471.1"/>
    </source>
</evidence>
<dbReference type="GO" id="GO:0005524">
    <property type="term" value="F:ATP binding"/>
    <property type="evidence" value="ECO:0007669"/>
    <property type="project" value="UniProtKB-KW"/>
</dbReference>
<protein>
    <submittedName>
        <fullName evidence="5">Biotin-dependent carboxylase-like uncharacterized protein</fullName>
    </submittedName>
</protein>
<dbReference type="RefSeq" id="WP_132076042.1">
    <property type="nucleotide sequence ID" value="NZ_DAMAKO010000008.1"/>
</dbReference>
<evidence type="ECO:0000256" key="3">
    <source>
        <dbReference type="ARBA" id="ARBA00022840"/>
    </source>
</evidence>
<dbReference type="InterPro" id="IPR052708">
    <property type="entry name" value="PxpC"/>
</dbReference>
<accession>A0A4R1Q1A3</accession>
<sequence>MITTVQPGYFTTVQDSGRWGYQAYGMPIAGAMDRYAMQVANLLTGNLPGAAVLEMTAEGAAFRFDQEQLVAVCGAQMQGRVNGEPVTNWSSFVVPKGGELRFESAAQGYRTYVAIRGGFAVPVVLGSRSTCTRARVGGYEGRTLRQGDVLYVGEDCDFPAAAAQVGDAYIPAYTGAIILRVLLGPQQAMFSREVIEKFFKSTYAVTNQIDRIGYWLKGPKVVHRDKADIVSDAMWPGAIQIPSNGMPFIMMADHQTTGGFAKIGSVIGADLSKLAQARPGDTIRFSSIEEDEAIQALQEEQRCYAVIKHTLFL</sequence>
<evidence type="ECO:0000256" key="1">
    <source>
        <dbReference type="ARBA" id="ARBA00022741"/>
    </source>
</evidence>
<name>A0A4R1Q1A3_9FIRM</name>
<keyword evidence="1" id="KW-0547">Nucleotide-binding</keyword>
<dbReference type="SUPFAM" id="SSF50891">
    <property type="entry name" value="Cyclophilin-like"/>
    <property type="match status" value="1"/>
</dbReference>
<dbReference type="EMBL" id="SLUI01000002">
    <property type="protein sequence ID" value="TCL39471.1"/>
    <property type="molecule type" value="Genomic_DNA"/>
</dbReference>
<dbReference type="Proteomes" id="UP000295063">
    <property type="component" value="Unassembled WGS sequence"/>
</dbReference>
<dbReference type="GO" id="GO:0016787">
    <property type="term" value="F:hydrolase activity"/>
    <property type="evidence" value="ECO:0007669"/>
    <property type="project" value="UniProtKB-KW"/>
</dbReference>
<dbReference type="SMART" id="SM00797">
    <property type="entry name" value="AHS2"/>
    <property type="match status" value="1"/>
</dbReference>
<keyword evidence="2" id="KW-0378">Hydrolase</keyword>